<dbReference type="Proteomes" id="UP000253318">
    <property type="component" value="Unassembled WGS sequence"/>
</dbReference>
<proteinExistence type="predicted"/>
<sequence length="173" mass="18970">MRVGHGRGRNDDVPRRHHDEFTHVVLRAITFQLGHRFLTLAHDGQLADGLRGAWHRAGASLPEADRLPPTGLSALYAERGSLEAAVVVLPQPMRTGEAYLVCGTRIADPFLGPSDPDFFLLEADSTVRGPRTVRRTRLARWTRDGRRLELGEGPLPEVGALLDAIARVMAIGT</sequence>
<dbReference type="OrthoDB" id="3436315at2"/>
<protein>
    <submittedName>
        <fullName evidence="1">Uncharacterized protein</fullName>
    </submittedName>
</protein>
<accession>A0A368TDS5</accession>
<keyword evidence="2" id="KW-1185">Reference proteome</keyword>
<comment type="caution">
    <text evidence="1">The sequence shown here is derived from an EMBL/GenBank/DDBJ whole genome shotgun (WGS) entry which is preliminary data.</text>
</comment>
<gene>
    <name evidence="1" type="ORF">DEF24_02505</name>
</gene>
<evidence type="ECO:0000313" key="1">
    <source>
        <dbReference type="EMBL" id="RCV62060.1"/>
    </source>
</evidence>
<dbReference type="EMBL" id="QEIN01000011">
    <property type="protein sequence ID" value="RCV62060.1"/>
    <property type="molecule type" value="Genomic_DNA"/>
</dbReference>
<reference evidence="1 2" key="1">
    <citation type="submission" date="2018-04" db="EMBL/GenBank/DDBJ databases">
        <title>Novel actinobacteria from marine sediment.</title>
        <authorList>
            <person name="Ng Z.Y."/>
            <person name="Tan G.Y.A."/>
        </authorList>
    </citation>
    <scope>NUCLEOTIDE SEQUENCE [LARGE SCALE GENOMIC DNA]</scope>
    <source>
        <strain evidence="1 2">TPS81</strain>
    </source>
</reference>
<name>A0A368TDS5_9ACTN</name>
<dbReference type="AlphaFoldDB" id="A0A368TDS5"/>
<evidence type="ECO:0000313" key="2">
    <source>
        <dbReference type="Proteomes" id="UP000253318"/>
    </source>
</evidence>
<organism evidence="1 2">
    <name type="scientific">Marinitenerispora sediminis</name>
    <dbReference type="NCBI Taxonomy" id="1931232"/>
    <lineage>
        <taxon>Bacteria</taxon>
        <taxon>Bacillati</taxon>
        <taxon>Actinomycetota</taxon>
        <taxon>Actinomycetes</taxon>
        <taxon>Streptosporangiales</taxon>
        <taxon>Nocardiopsidaceae</taxon>
        <taxon>Marinitenerispora</taxon>
    </lineage>
</organism>